<comment type="caution">
    <text evidence="3">The sequence shown here is derived from an EMBL/GenBank/DDBJ whole genome shotgun (WGS) entry which is preliminary data.</text>
</comment>
<feature type="domain" description="PurM-like N-terminal" evidence="2">
    <location>
        <begin position="26"/>
        <end position="82"/>
    </location>
</feature>
<keyword evidence="3" id="KW-0808">Transferase</keyword>
<dbReference type="AlphaFoldDB" id="A0A411YW93"/>
<evidence type="ECO:0000259" key="2">
    <source>
        <dbReference type="Pfam" id="PF00586"/>
    </source>
</evidence>
<dbReference type="InterPro" id="IPR016188">
    <property type="entry name" value="PurM-like_N"/>
</dbReference>
<reference evidence="3 4" key="1">
    <citation type="submission" date="2018-08" db="EMBL/GenBank/DDBJ databases">
        <title>Flavobacterium tibetense sp. nov., isolated from a wetland YonghuCo on Tibetan Plateau.</title>
        <authorList>
            <person name="Phurbu D."/>
            <person name="Lu H."/>
            <person name="Xing P."/>
        </authorList>
    </citation>
    <scope>NUCLEOTIDE SEQUENCE [LARGE SCALE GENOMIC DNA]</scope>
    <source>
        <strain evidence="3 4">DJC</strain>
    </source>
</reference>
<sequence>MKDEFEWINSITPGHFFQKEVVQGIGDDAALWSVNEEMDQVVCVDTMVEGVHFTKNTLSPYQMGFKALAVNVSDIAAMGGIP</sequence>
<feature type="non-terminal residue" evidence="3">
    <location>
        <position position="82"/>
    </location>
</feature>
<evidence type="ECO:0000313" key="4">
    <source>
        <dbReference type="Proteomes" id="UP000284547"/>
    </source>
</evidence>
<protein>
    <submittedName>
        <fullName evidence="3">Thiamine-phosphate kinase</fullName>
    </submittedName>
</protein>
<dbReference type="PANTHER" id="PTHR30270:SF0">
    <property type="entry name" value="THIAMINE-MONOPHOSPHATE KINASE"/>
    <property type="match status" value="1"/>
</dbReference>
<gene>
    <name evidence="3" type="ORF">D1012_22110</name>
</gene>
<dbReference type="PANTHER" id="PTHR30270">
    <property type="entry name" value="THIAMINE-MONOPHOSPHATE KINASE"/>
    <property type="match status" value="1"/>
</dbReference>
<name>A0A411YW93_9RHOB</name>
<dbReference type="InterPro" id="IPR006283">
    <property type="entry name" value="ThiL-like"/>
</dbReference>
<keyword evidence="1" id="KW-0784">Thiamine biosynthesis</keyword>
<keyword evidence="4" id="KW-1185">Reference proteome</keyword>
<keyword evidence="3" id="KW-0418">Kinase</keyword>
<dbReference type="EMBL" id="QWEY01000066">
    <property type="protein sequence ID" value="RGP35062.1"/>
    <property type="molecule type" value="Genomic_DNA"/>
</dbReference>
<evidence type="ECO:0000256" key="1">
    <source>
        <dbReference type="ARBA" id="ARBA00022977"/>
    </source>
</evidence>
<dbReference type="Gene3D" id="3.30.1330.10">
    <property type="entry name" value="PurM-like, N-terminal domain"/>
    <property type="match status" value="1"/>
</dbReference>
<dbReference type="Proteomes" id="UP000284547">
    <property type="component" value="Unassembled WGS sequence"/>
</dbReference>
<accession>A0A411YW93</accession>
<dbReference type="InterPro" id="IPR036921">
    <property type="entry name" value="PurM-like_N_sf"/>
</dbReference>
<dbReference type="GO" id="GO:0009228">
    <property type="term" value="P:thiamine biosynthetic process"/>
    <property type="evidence" value="ECO:0007669"/>
    <property type="project" value="UniProtKB-KW"/>
</dbReference>
<dbReference type="GO" id="GO:0009030">
    <property type="term" value="F:thiamine-phosphate kinase activity"/>
    <property type="evidence" value="ECO:0007669"/>
    <property type="project" value="InterPro"/>
</dbReference>
<dbReference type="SUPFAM" id="SSF55326">
    <property type="entry name" value="PurM N-terminal domain-like"/>
    <property type="match status" value="1"/>
</dbReference>
<evidence type="ECO:0000313" key="3">
    <source>
        <dbReference type="EMBL" id="RGP35062.1"/>
    </source>
</evidence>
<proteinExistence type="predicted"/>
<organism evidence="3 4">
    <name type="scientific">Pseudotabrizicola alkalilacus</name>
    <dbReference type="NCBI Taxonomy" id="2305252"/>
    <lineage>
        <taxon>Bacteria</taxon>
        <taxon>Pseudomonadati</taxon>
        <taxon>Pseudomonadota</taxon>
        <taxon>Alphaproteobacteria</taxon>
        <taxon>Rhodobacterales</taxon>
        <taxon>Paracoccaceae</taxon>
        <taxon>Pseudotabrizicola</taxon>
    </lineage>
</organism>
<dbReference type="Pfam" id="PF00586">
    <property type="entry name" value="AIRS"/>
    <property type="match status" value="1"/>
</dbReference>